<gene>
    <name evidence="1" type="ORF">CUJ84_pRLN1000087</name>
</gene>
<dbReference type="Proteomes" id="UP000238523">
    <property type="component" value="Plasmid pRLN1"/>
</dbReference>
<organism evidence="1 2">
    <name type="scientific">Rhizobium leguminosarum</name>
    <dbReference type="NCBI Taxonomy" id="384"/>
    <lineage>
        <taxon>Bacteria</taxon>
        <taxon>Pseudomonadati</taxon>
        <taxon>Pseudomonadota</taxon>
        <taxon>Alphaproteobacteria</taxon>
        <taxon>Hyphomicrobiales</taxon>
        <taxon>Rhizobiaceae</taxon>
        <taxon>Rhizobium/Agrobacterium group</taxon>
        <taxon>Rhizobium</taxon>
    </lineage>
</organism>
<accession>A0A2K9ZBC3</accession>
<dbReference type="AlphaFoldDB" id="A0A2K9ZBC3"/>
<protein>
    <submittedName>
        <fullName evidence="1">Uncharacterized protein</fullName>
    </submittedName>
</protein>
<reference evidence="1 2" key="1">
    <citation type="submission" date="2017-11" db="EMBL/GenBank/DDBJ databases">
        <title>Complete genome of Rhizobium leguminosarum Norway, an ineffective micro-symbiont.</title>
        <authorList>
            <person name="Hoffrichter A."/>
            <person name="Liang J."/>
            <person name="Brachmann A."/>
            <person name="Marin M."/>
        </authorList>
    </citation>
    <scope>NUCLEOTIDE SEQUENCE [LARGE SCALE GENOMIC DNA]</scope>
    <source>
        <strain evidence="1 2">Norway</strain>
        <plasmid evidence="2">prln1</plasmid>
    </source>
</reference>
<name>A0A2K9ZBC3_RHILE</name>
<keyword evidence="1" id="KW-0614">Plasmid</keyword>
<proteinExistence type="predicted"/>
<evidence type="ECO:0000313" key="2">
    <source>
        <dbReference type="Proteomes" id="UP000238523"/>
    </source>
</evidence>
<sequence>MAIRFAWSERIYLHQAPLVGDQFLEVARAMIESSARHQDHQARLCGASCTPSILRHP</sequence>
<geneLocation type="plasmid" evidence="2">
    <name>prln1</name>
</geneLocation>
<evidence type="ECO:0000313" key="1">
    <source>
        <dbReference type="EMBL" id="AUW45555.1"/>
    </source>
</evidence>
<dbReference type="EMBL" id="CP025013">
    <property type="protein sequence ID" value="AUW45555.1"/>
    <property type="molecule type" value="Genomic_DNA"/>
</dbReference>